<proteinExistence type="predicted"/>
<dbReference type="OrthoDB" id="9155546at2"/>
<gene>
    <name evidence="3" type="ORF">ACZ87_00113</name>
    <name evidence="2" type="ORF">BBW68_06080</name>
</gene>
<dbReference type="InterPro" id="IPR049302">
    <property type="entry name" value="Gp10-like"/>
</dbReference>
<name>A0A1E7Z3F0_9GAMM</name>
<reference evidence="3 5" key="2">
    <citation type="submission" date="2018-04" db="EMBL/GenBank/DDBJ databases">
        <title>Genomes of the Obligate Erwinia dacicola and Facultative Enterobacter sp. OLF Endosymbionts of the Olive Fruit fly, Bactrocera oleae.</title>
        <authorList>
            <person name="Estes A.M."/>
            <person name="Hearn D.J."/>
            <person name="Agarwal S."/>
            <person name="Pierson E.A."/>
            <person name="Dunning-Hotopp J.C."/>
        </authorList>
    </citation>
    <scope>NUCLEOTIDE SEQUENCE [LARGE SCALE GENOMIC DNA]</scope>
    <source>
        <strain evidence="3 5">Oroville</strain>
    </source>
</reference>
<keyword evidence="5" id="KW-1185">Reference proteome</keyword>
<dbReference type="Proteomes" id="UP000244334">
    <property type="component" value="Unassembled WGS sequence"/>
</dbReference>
<dbReference type="EMBL" id="LJAM02000005">
    <property type="protein sequence ID" value="RAP73048.1"/>
    <property type="molecule type" value="Genomic_DNA"/>
</dbReference>
<organism evidence="2 4">
    <name type="scientific">Candidatus Erwinia dacicola</name>
    <dbReference type="NCBI Taxonomy" id="252393"/>
    <lineage>
        <taxon>Bacteria</taxon>
        <taxon>Pseudomonadati</taxon>
        <taxon>Pseudomonadota</taxon>
        <taxon>Gammaproteobacteria</taxon>
        <taxon>Enterobacterales</taxon>
        <taxon>Erwiniaceae</taxon>
        <taxon>Erwinia</taxon>
    </lineage>
</organism>
<protein>
    <submittedName>
        <fullName evidence="2">Uncharacterized protein</fullName>
    </submittedName>
</protein>
<reference evidence="2 4" key="1">
    <citation type="submission" date="2016-07" db="EMBL/GenBank/DDBJ databases">
        <authorList>
            <person name="Yuval B."/>
        </authorList>
    </citation>
    <scope>NUCLEOTIDE SEQUENCE [LARGE SCALE GENOMIC DNA]</scope>
    <source>
        <strain evidence="2 4">IL</strain>
    </source>
</reference>
<dbReference type="EMBL" id="MAYS01000108">
    <property type="protein sequence ID" value="OFC63286.1"/>
    <property type="molecule type" value="Genomic_DNA"/>
</dbReference>
<dbReference type="Proteomes" id="UP000243534">
    <property type="component" value="Unassembled WGS sequence"/>
</dbReference>
<dbReference type="Pfam" id="PF21628">
    <property type="entry name" value="Gp10-like"/>
    <property type="match status" value="1"/>
</dbReference>
<evidence type="ECO:0000313" key="4">
    <source>
        <dbReference type="Proteomes" id="UP000243534"/>
    </source>
</evidence>
<feature type="region of interest" description="Disordered" evidence="1">
    <location>
        <begin position="1"/>
        <end position="24"/>
    </location>
</feature>
<evidence type="ECO:0000313" key="3">
    <source>
        <dbReference type="EMBL" id="RAP73048.1"/>
    </source>
</evidence>
<evidence type="ECO:0000313" key="5">
    <source>
        <dbReference type="Proteomes" id="UP000244334"/>
    </source>
</evidence>
<accession>A0A1E7Z3F0</accession>
<dbReference type="AlphaFoldDB" id="A0A1E7Z3F0"/>
<dbReference type="RefSeq" id="WP_070133990.1">
    <property type="nucleotide sequence ID" value="NZ_LJAM02000005.1"/>
</dbReference>
<feature type="region of interest" description="Disordered" evidence="1">
    <location>
        <begin position="84"/>
        <end position="107"/>
    </location>
</feature>
<comment type="caution">
    <text evidence="2">The sequence shown here is derived from an EMBL/GenBank/DDBJ whole genome shotgun (WGS) entry which is preliminary data.</text>
</comment>
<evidence type="ECO:0000313" key="2">
    <source>
        <dbReference type="EMBL" id="OFC63286.1"/>
    </source>
</evidence>
<evidence type="ECO:0000256" key="1">
    <source>
        <dbReference type="SAM" id="MobiDB-lite"/>
    </source>
</evidence>
<sequence>MELVNLKTGTDTYQDEDGKTQTRDDYPWGLFIELNNETLAKLKATPQSAGTEVMITAKAIIRSTSTRETEDGMQHNASLQITDMALSPVSGEQPKTAAQTLYGGEDD</sequence>